<gene>
    <name evidence="2" type="ORF">Cco03nite_10490</name>
</gene>
<proteinExistence type="predicted"/>
<sequence length="253" mass="27192">MTGLFASIGVDLAREDLRQLTMSVVTAGVAVPHSRRFCDHVWTDTSGARVVARARWGRIHHVQPSLAGGAVAVACENIRLIDDRTAVMDLLDETDGGLLCPVAVHLEDHTALHVAGGALPRGQITLSALAESLEPNPPPTPDDPTPPGLVCDDLTRPHHADPAWTPTPRARLHGAVRLAELRTNTLTGEPFHWLRLHVHPAVTLDVATPAALLPTSPPPGTTLRLRATLTGRLNLPPKEGHLHHQMRRGRAPS</sequence>
<feature type="region of interest" description="Disordered" evidence="1">
    <location>
        <begin position="233"/>
        <end position="253"/>
    </location>
</feature>
<evidence type="ECO:0000313" key="2">
    <source>
        <dbReference type="EMBL" id="GIG04349.1"/>
    </source>
</evidence>
<evidence type="ECO:0000256" key="1">
    <source>
        <dbReference type="SAM" id="MobiDB-lite"/>
    </source>
</evidence>
<accession>A0A8J3KSQ2</accession>
<keyword evidence="3" id="KW-1185">Reference proteome</keyword>
<reference evidence="2 3" key="1">
    <citation type="submission" date="2021-01" db="EMBL/GenBank/DDBJ databases">
        <title>Whole genome shotgun sequence of Catellatospora coxensis NBRC 107359.</title>
        <authorList>
            <person name="Komaki H."/>
            <person name="Tamura T."/>
        </authorList>
    </citation>
    <scope>NUCLEOTIDE SEQUENCE [LARGE SCALE GENOMIC DNA]</scope>
    <source>
        <strain evidence="2 3">NBRC 107359</strain>
    </source>
</reference>
<dbReference type="Proteomes" id="UP000630887">
    <property type="component" value="Unassembled WGS sequence"/>
</dbReference>
<dbReference type="AlphaFoldDB" id="A0A8J3KSQ2"/>
<feature type="compositionally biased region" description="Basic residues" evidence="1">
    <location>
        <begin position="241"/>
        <end position="253"/>
    </location>
</feature>
<protein>
    <submittedName>
        <fullName evidence="2">Uncharacterized protein</fullName>
    </submittedName>
</protein>
<comment type="caution">
    <text evidence="2">The sequence shown here is derived from an EMBL/GenBank/DDBJ whole genome shotgun (WGS) entry which is preliminary data.</text>
</comment>
<evidence type="ECO:0000313" key="3">
    <source>
        <dbReference type="Proteomes" id="UP000630887"/>
    </source>
</evidence>
<organism evidence="2 3">
    <name type="scientific">Catellatospora coxensis</name>
    <dbReference type="NCBI Taxonomy" id="310354"/>
    <lineage>
        <taxon>Bacteria</taxon>
        <taxon>Bacillati</taxon>
        <taxon>Actinomycetota</taxon>
        <taxon>Actinomycetes</taxon>
        <taxon>Micromonosporales</taxon>
        <taxon>Micromonosporaceae</taxon>
        <taxon>Catellatospora</taxon>
    </lineage>
</organism>
<dbReference type="RefSeq" id="WP_203688980.1">
    <property type="nucleotide sequence ID" value="NZ_BAAALC010000086.1"/>
</dbReference>
<name>A0A8J3KSQ2_9ACTN</name>
<dbReference type="EMBL" id="BONI01000006">
    <property type="protein sequence ID" value="GIG04349.1"/>
    <property type="molecule type" value="Genomic_DNA"/>
</dbReference>